<organism evidence="1 2">
    <name type="scientific">Effusibacillus consociatus</name>
    <dbReference type="NCBI Taxonomy" id="1117041"/>
    <lineage>
        <taxon>Bacteria</taxon>
        <taxon>Bacillati</taxon>
        <taxon>Bacillota</taxon>
        <taxon>Bacilli</taxon>
        <taxon>Bacillales</taxon>
        <taxon>Alicyclobacillaceae</taxon>
        <taxon>Effusibacillus</taxon>
    </lineage>
</organism>
<gene>
    <name evidence="1" type="ORF">ACFO8Q_04000</name>
</gene>
<reference evidence="2" key="1">
    <citation type="journal article" date="2019" name="Int. J. Syst. Evol. Microbiol.">
        <title>The Global Catalogue of Microorganisms (GCM) 10K type strain sequencing project: providing services to taxonomists for standard genome sequencing and annotation.</title>
        <authorList>
            <consortium name="The Broad Institute Genomics Platform"/>
            <consortium name="The Broad Institute Genome Sequencing Center for Infectious Disease"/>
            <person name="Wu L."/>
            <person name="Ma J."/>
        </authorList>
    </citation>
    <scope>NUCLEOTIDE SEQUENCE [LARGE SCALE GENOMIC DNA]</scope>
    <source>
        <strain evidence="2">WYCCWR 12678</strain>
    </source>
</reference>
<comment type="caution">
    <text evidence="1">The sequence shown here is derived from an EMBL/GenBank/DDBJ whole genome shotgun (WGS) entry which is preliminary data.</text>
</comment>
<keyword evidence="2" id="KW-1185">Reference proteome</keyword>
<accession>A0ABV9PWZ1</accession>
<evidence type="ECO:0000313" key="2">
    <source>
        <dbReference type="Proteomes" id="UP001596002"/>
    </source>
</evidence>
<dbReference type="Proteomes" id="UP001596002">
    <property type="component" value="Unassembled WGS sequence"/>
</dbReference>
<dbReference type="RefSeq" id="WP_380024444.1">
    <property type="nucleotide sequence ID" value="NZ_JBHSHC010000024.1"/>
</dbReference>
<name>A0ABV9PWZ1_9BACL</name>
<dbReference type="EMBL" id="JBHSHC010000024">
    <property type="protein sequence ID" value="MFC4766545.1"/>
    <property type="molecule type" value="Genomic_DNA"/>
</dbReference>
<evidence type="ECO:0000313" key="1">
    <source>
        <dbReference type="EMBL" id="MFC4766545.1"/>
    </source>
</evidence>
<sequence>MNRGIGVGQVISFRLPADTPIHVIEFLNHLKETEGRGFSKKIGQMFITGVNQELASRQPNVLIPLPQPLSTEQQHWLNHSVTQEFIGKLICQLASHSLPVVEPPVFEMPIEEVAPHKEKTGTGFQVSTPYHQKLVNFLFEE</sequence>
<protein>
    <submittedName>
        <fullName evidence="1">Uncharacterized protein</fullName>
    </submittedName>
</protein>
<proteinExistence type="predicted"/>